<dbReference type="FunFam" id="1.25.10.10:FF:000014">
    <property type="entry name" value="Cell differentiation protein RCD1"/>
    <property type="match status" value="1"/>
</dbReference>
<dbReference type="InterPro" id="IPR007216">
    <property type="entry name" value="CNOT9"/>
</dbReference>
<evidence type="ECO:0000313" key="4">
    <source>
        <dbReference type="Proteomes" id="UP000094236"/>
    </source>
</evidence>
<proteinExistence type="inferred from homology"/>
<dbReference type="InterPro" id="IPR011989">
    <property type="entry name" value="ARM-like"/>
</dbReference>
<comment type="similarity">
    <text evidence="1">Belongs to the CNOT9 family.</text>
</comment>
<keyword evidence="4" id="KW-1185">Reference proteome</keyword>
<organism evidence="3 4">
    <name type="scientific">Pachysolen tannophilus NRRL Y-2460</name>
    <dbReference type="NCBI Taxonomy" id="669874"/>
    <lineage>
        <taxon>Eukaryota</taxon>
        <taxon>Fungi</taxon>
        <taxon>Dikarya</taxon>
        <taxon>Ascomycota</taxon>
        <taxon>Saccharomycotina</taxon>
        <taxon>Pichiomycetes</taxon>
        <taxon>Pachysolenaceae</taxon>
        <taxon>Pachysolen</taxon>
    </lineage>
</organism>
<evidence type="ECO:0000313" key="3">
    <source>
        <dbReference type="EMBL" id="ODV96254.1"/>
    </source>
</evidence>
<dbReference type="GO" id="GO:0006402">
    <property type="term" value="P:mRNA catabolic process"/>
    <property type="evidence" value="ECO:0007669"/>
    <property type="project" value="InterPro"/>
</dbReference>
<evidence type="ECO:0008006" key="5">
    <source>
        <dbReference type="Google" id="ProtNLM"/>
    </source>
</evidence>
<dbReference type="STRING" id="669874.A0A1E4TX03"/>
<dbReference type="InterPro" id="IPR016024">
    <property type="entry name" value="ARM-type_fold"/>
</dbReference>
<reference evidence="4" key="1">
    <citation type="submission" date="2016-05" db="EMBL/GenBank/DDBJ databases">
        <title>Comparative genomics of biotechnologically important yeasts.</title>
        <authorList>
            <consortium name="DOE Joint Genome Institute"/>
            <person name="Riley R."/>
            <person name="Haridas S."/>
            <person name="Wolfe K.H."/>
            <person name="Lopes M.R."/>
            <person name="Hittinger C.T."/>
            <person name="Goker M."/>
            <person name="Salamov A."/>
            <person name="Wisecaver J."/>
            <person name="Long T.M."/>
            <person name="Aerts A.L."/>
            <person name="Barry K."/>
            <person name="Choi C."/>
            <person name="Clum A."/>
            <person name="Coughlan A.Y."/>
            <person name="Deshpande S."/>
            <person name="Douglass A.P."/>
            <person name="Hanson S.J."/>
            <person name="Klenk H.-P."/>
            <person name="Labutti K."/>
            <person name="Lapidus A."/>
            <person name="Lindquist E."/>
            <person name="Lipzen A."/>
            <person name="Meier-Kolthoff J.P."/>
            <person name="Ohm R.A."/>
            <person name="Otillar R.P."/>
            <person name="Pangilinan J."/>
            <person name="Peng Y."/>
            <person name="Rokas A."/>
            <person name="Rosa C.A."/>
            <person name="Scheuner C."/>
            <person name="Sibirny A.A."/>
            <person name="Slot J.C."/>
            <person name="Stielow J.B."/>
            <person name="Sun H."/>
            <person name="Kurtzman C.P."/>
            <person name="Blackwell M."/>
            <person name="Grigoriev I.V."/>
            <person name="Jeffries T.W."/>
        </authorList>
    </citation>
    <scope>NUCLEOTIDE SEQUENCE [LARGE SCALE GENOMIC DNA]</scope>
    <source>
        <strain evidence="4">NRRL Y-2460</strain>
    </source>
</reference>
<dbReference type="EMBL" id="KV454013">
    <property type="protein sequence ID" value="ODV96254.1"/>
    <property type="molecule type" value="Genomic_DNA"/>
</dbReference>
<dbReference type="GO" id="GO:0030014">
    <property type="term" value="C:CCR4-NOT complex"/>
    <property type="evidence" value="ECO:0007669"/>
    <property type="project" value="InterPro"/>
</dbReference>
<feature type="region of interest" description="Disordered" evidence="2">
    <location>
        <begin position="61"/>
        <end position="85"/>
    </location>
</feature>
<evidence type="ECO:0000256" key="2">
    <source>
        <dbReference type="SAM" id="MobiDB-lite"/>
    </source>
</evidence>
<dbReference type="Gene3D" id="1.25.10.10">
    <property type="entry name" value="Leucine-rich Repeat Variant"/>
    <property type="match status" value="1"/>
</dbReference>
<sequence>MYRPMYNDAQLQAAQLAQQRQQQFTLQQQQAAAAQAAQQQQQQQQQQFNNIGNINLRSMPQPQQAAIAQVSTPSGLKPTQQTAIPQPNQQAQINTVPQLQTPLSQQGPQVQQLQPAANGTGTINALNDEKVYPHIVELVYGTSAAKEQALLELGKKRELYDDLALVLWNSFGVMTSLLEEIIAVYPLLSPPQLSPNASNRICNALALLQCVASHPETRNSFLNAHIPLFLYPFLNTTSKQRSFEYLRLTSLGVIGALVKNDTPEVISFLLTTEIIPLCLRIMESSSELSKTVAIFIVQKILVDDSGLNYVCATYERFNAVATVLKLMVDQLVHQQTIRLLKHVVRCYLRLSDNADARKALRECLPEPLKDATFSMALRDDTATKRCLAQLLVNISESN</sequence>
<protein>
    <recommendedName>
        <fullName evidence="5">Cell differentiation protein rcd1</fullName>
    </recommendedName>
</protein>
<dbReference type="AlphaFoldDB" id="A0A1E4TX03"/>
<dbReference type="PANTHER" id="PTHR12262">
    <property type="entry name" value="CCR4-NOT TRANSCRIPTION COMPLEX SUBUNIT 9"/>
    <property type="match status" value="1"/>
</dbReference>
<name>A0A1E4TX03_PACTA</name>
<dbReference type="Proteomes" id="UP000094236">
    <property type="component" value="Unassembled WGS sequence"/>
</dbReference>
<evidence type="ECO:0000256" key="1">
    <source>
        <dbReference type="ARBA" id="ARBA00006385"/>
    </source>
</evidence>
<dbReference type="OrthoDB" id="1183224at2759"/>
<dbReference type="SUPFAM" id="SSF48371">
    <property type="entry name" value="ARM repeat"/>
    <property type="match status" value="1"/>
</dbReference>
<gene>
    <name evidence="3" type="ORF">PACTADRAFT_49635</name>
</gene>
<accession>A0A1E4TX03</accession>
<dbReference type="Pfam" id="PF04078">
    <property type="entry name" value="Rcd1"/>
    <property type="match status" value="1"/>
</dbReference>